<sequence length="209" mass="22102">MLAVSVDALTIRDLRVAYGSHVVFDGFELDVPVGAVLCATGENGTGKSTLLRCVAGLQKPDGGAVRVFGRPPGRTAAFWRSVASTVENPSWYHGLTVREHAELIRLANGVDPGDGEIDRLFEVLGLTTVADSAPLNLSSGQRQRLLLAAVLVRPSRLLILDEPEQRLDPAVKPVVAGLLRSYVEGGGTLVMASHDPAFADAVGGERLSL</sequence>
<dbReference type="PROSITE" id="PS00211">
    <property type="entry name" value="ABC_TRANSPORTER_1"/>
    <property type="match status" value="1"/>
</dbReference>
<evidence type="ECO:0000256" key="1">
    <source>
        <dbReference type="ARBA" id="ARBA00005417"/>
    </source>
</evidence>
<keyword evidence="7" id="KW-1185">Reference proteome</keyword>
<evidence type="ECO:0000313" key="7">
    <source>
        <dbReference type="Proteomes" id="UP001595868"/>
    </source>
</evidence>
<organism evidence="6 7">
    <name type="scientific">Micromonospora zhanjiangensis</name>
    <dbReference type="NCBI Taxonomy" id="1522057"/>
    <lineage>
        <taxon>Bacteria</taxon>
        <taxon>Bacillati</taxon>
        <taxon>Actinomycetota</taxon>
        <taxon>Actinomycetes</taxon>
        <taxon>Micromonosporales</taxon>
        <taxon>Micromonosporaceae</taxon>
        <taxon>Micromonospora</taxon>
    </lineage>
</organism>
<proteinExistence type="inferred from homology"/>
<feature type="domain" description="ABC transporter" evidence="5">
    <location>
        <begin position="9"/>
        <end position="209"/>
    </location>
</feature>
<dbReference type="Pfam" id="PF00005">
    <property type="entry name" value="ABC_tran"/>
    <property type="match status" value="1"/>
</dbReference>
<dbReference type="GO" id="GO:0005524">
    <property type="term" value="F:ATP binding"/>
    <property type="evidence" value="ECO:0007669"/>
    <property type="project" value="UniProtKB-KW"/>
</dbReference>
<dbReference type="SUPFAM" id="SSF52540">
    <property type="entry name" value="P-loop containing nucleoside triphosphate hydrolases"/>
    <property type="match status" value="1"/>
</dbReference>
<protein>
    <submittedName>
        <fullName evidence="6">ATP-binding cassette domain-containing protein</fullName>
    </submittedName>
</protein>
<dbReference type="InterPro" id="IPR003593">
    <property type="entry name" value="AAA+_ATPase"/>
</dbReference>
<reference evidence="7" key="1">
    <citation type="journal article" date="2019" name="Int. J. Syst. Evol. Microbiol.">
        <title>The Global Catalogue of Microorganisms (GCM) 10K type strain sequencing project: providing services to taxonomists for standard genome sequencing and annotation.</title>
        <authorList>
            <consortium name="The Broad Institute Genomics Platform"/>
            <consortium name="The Broad Institute Genome Sequencing Center for Infectious Disease"/>
            <person name="Wu L."/>
            <person name="Ma J."/>
        </authorList>
    </citation>
    <scope>NUCLEOTIDE SEQUENCE [LARGE SCALE GENOMIC DNA]</scope>
    <source>
        <strain evidence="7">2902at01</strain>
    </source>
</reference>
<dbReference type="EMBL" id="JBHSBN010000034">
    <property type="protein sequence ID" value="MFC4110171.1"/>
    <property type="molecule type" value="Genomic_DNA"/>
</dbReference>
<keyword evidence="3" id="KW-0547">Nucleotide-binding</keyword>
<dbReference type="InterPro" id="IPR003439">
    <property type="entry name" value="ABC_transporter-like_ATP-bd"/>
</dbReference>
<dbReference type="RefSeq" id="WP_377552358.1">
    <property type="nucleotide sequence ID" value="NZ_JBHSBN010000034.1"/>
</dbReference>
<dbReference type="InterPro" id="IPR027417">
    <property type="entry name" value="P-loop_NTPase"/>
</dbReference>
<evidence type="ECO:0000256" key="4">
    <source>
        <dbReference type="ARBA" id="ARBA00022840"/>
    </source>
</evidence>
<dbReference type="PROSITE" id="PS50893">
    <property type="entry name" value="ABC_TRANSPORTER_2"/>
    <property type="match status" value="1"/>
</dbReference>
<dbReference type="InterPro" id="IPR017871">
    <property type="entry name" value="ABC_transporter-like_CS"/>
</dbReference>
<comment type="caution">
    <text evidence="6">The sequence shown here is derived from an EMBL/GenBank/DDBJ whole genome shotgun (WGS) entry which is preliminary data.</text>
</comment>
<gene>
    <name evidence="6" type="ORF">ACFOX0_30145</name>
</gene>
<accession>A0ABV8KX69</accession>
<dbReference type="Proteomes" id="UP001595868">
    <property type="component" value="Unassembled WGS sequence"/>
</dbReference>
<keyword evidence="2" id="KW-0813">Transport</keyword>
<evidence type="ECO:0000313" key="6">
    <source>
        <dbReference type="EMBL" id="MFC4110171.1"/>
    </source>
</evidence>
<evidence type="ECO:0000256" key="3">
    <source>
        <dbReference type="ARBA" id="ARBA00022741"/>
    </source>
</evidence>
<evidence type="ECO:0000259" key="5">
    <source>
        <dbReference type="PROSITE" id="PS50893"/>
    </source>
</evidence>
<dbReference type="Gene3D" id="3.40.50.300">
    <property type="entry name" value="P-loop containing nucleotide triphosphate hydrolases"/>
    <property type="match status" value="1"/>
</dbReference>
<evidence type="ECO:0000256" key="2">
    <source>
        <dbReference type="ARBA" id="ARBA00022448"/>
    </source>
</evidence>
<name>A0ABV8KX69_9ACTN</name>
<keyword evidence="4 6" id="KW-0067">ATP-binding</keyword>
<dbReference type="PANTHER" id="PTHR43335">
    <property type="entry name" value="ABC TRANSPORTER, ATP-BINDING PROTEIN"/>
    <property type="match status" value="1"/>
</dbReference>
<dbReference type="SMART" id="SM00382">
    <property type="entry name" value="AAA"/>
    <property type="match status" value="1"/>
</dbReference>
<comment type="similarity">
    <text evidence="1">Belongs to the ABC transporter superfamily.</text>
</comment>
<dbReference type="PANTHER" id="PTHR43335:SF4">
    <property type="entry name" value="ABC TRANSPORTER, ATP-BINDING PROTEIN"/>
    <property type="match status" value="1"/>
</dbReference>